<evidence type="ECO:0000313" key="4">
    <source>
        <dbReference type="EMBL" id="MCO1660468.1"/>
    </source>
</evidence>
<gene>
    <name evidence="4" type="ORF">KDL28_35965</name>
</gene>
<evidence type="ECO:0000256" key="1">
    <source>
        <dbReference type="ARBA" id="ARBA00022741"/>
    </source>
</evidence>
<dbReference type="Pfam" id="PF13191">
    <property type="entry name" value="AAA_16"/>
    <property type="match status" value="1"/>
</dbReference>
<keyword evidence="1" id="KW-0547">Nucleotide-binding</keyword>
<keyword evidence="5" id="KW-1185">Reference proteome</keyword>
<dbReference type="PANTHER" id="PTHR16305:SF35">
    <property type="entry name" value="TRANSCRIPTIONAL ACTIVATOR DOMAIN"/>
    <property type="match status" value="1"/>
</dbReference>
<comment type="caution">
    <text evidence="4">The sequence shown here is derived from an EMBL/GenBank/DDBJ whole genome shotgun (WGS) entry which is preliminary data.</text>
</comment>
<accession>A0ABT1AC02</accession>
<evidence type="ECO:0000259" key="3">
    <source>
        <dbReference type="PROSITE" id="PS50043"/>
    </source>
</evidence>
<organism evidence="4 5">
    <name type="scientific">Pseudonocardia humida</name>
    <dbReference type="NCBI Taxonomy" id="2800819"/>
    <lineage>
        <taxon>Bacteria</taxon>
        <taxon>Bacillati</taxon>
        <taxon>Actinomycetota</taxon>
        <taxon>Actinomycetes</taxon>
        <taxon>Pseudonocardiales</taxon>
        <taxon>Pseudonocardiaceae</taxon>
        <taxon>Pseudonocardia</taxon>
    </lineage>
</organism>
<evidence type="ECO:0000313" key="5">
    <source>
        <dbReference type="Proteomes" id="UP001165283"/>
    </source>
</evidence>
<keyword evidence="2" id="KW-0067">ATP-binding</keyword>
<dbReference type="PRINTS" id="PR00038">
    <property type="entry name" value="HTHLUXR"/>
</dbReference>
<dbReference type="InterPro" id="IPR036388">
    <property type="entry name" value="WH-like_DNA-bd_sf"/>
</dbReference>
<dbReference type="InterPro" id="IPR041664">
    <property type="entry name" value="AAA_16"/>
</dbReference>
<dbReference type="CDD" id="cd06170">
    <property type="entry name" value="LuxR_C_like"/>
    <property type="match status" value="1"/>
</dbReference>
<feature type="domain" description="HTH luxR-type" evidence="3">
    <location>
        <begin position="843"/>
        <end position="908"/>
    </location>
</feature>
<dbReference type="Gene3D" id="3.40.50.300">
    <property type="entry name" value="P-loop containing nucleotide triphosphate hydrolases"/>
    <property type="match status" value="1"/>
</dbReference>
<dbReference type="PANTHER" id="PTHR16305">
    <property type="entry name" value="TESTICULAR SOLUBLE ADENYLYL CYCLASE"/>
    <property type="match status" value="1"/>
</dbReference>
<protein>
    <submittedName>
        <fullName evidence="4">AAA family ATPase</fullName>
    </submittedName>
</protein>
<dbReference type="Gene3D" id="1.10.10.10">
    <property type="entry name" value="Winged helix-like DNA-binding domain superfamily/Winged helix DNA-binding domain"/>
    <property type="match status" value="1"/>
</dbReference>
<dbReference type="RefSeq" id="WP_252445973.1">
    <property type="nucleotide sequence ID" value="NZ_JAGSOV010000083.1"/>
</dbReference>
<dbReference type="InterPro" id="IPR016032">
    <property type="entry name" value="Sig_transdc_resp-reg_C-effctor"/>
</dbReference>
<evidence type="ECO:0000256" key="2">
    <source>
        <dbReference type="ARBA" id="ARBA00022840"/>
    </source>
</evidence>
<dbReference type="SUPFAM" id="SSF46894">
    <property type="entry name" value="C-terminal effector domain of the bipartite response regulators"/>
    <property type="match status" value="1"/>
</dbReference>
<dbReference type="InterPro" id="IPR000792">
    <property type="entry name" value="Tscrpt_reg_LuxR_C"/>
</dbReference>
<dbReference type="Pfam" id="PF00196">
    <property type="entry name" value="GerE"/>
    <property type="match status" value="1"/>
</dbReference>
<sequence length="914" mass="96203">MGLLGRAEECALLDALVDDVRRGASRALVLRGEAGIGKTALLGHLAESAADLTVVRAVGVESEMELAFAGLHQLCAPLLGRLEQLPGPQRDALGIVFGLRTGPAPERFLVALAVLSLLSEVAEHRPLLCVVDDAQWLDRTSALTLAFVARRLLAEPVGLVFAAREPGAELGHLPDLDVRGLRDDDARALLSSAVRFALDRPVRDRILAETRGNPLALLELPRGLTPTQLAGGFGLPTTRDLPRRIETSYIRRLEALPDDARRLMLVAAAEPVGDPLLLQRACDRLGIALSAVDATDGLLELGVRVTFRHPLARSAAYRSAGGSERRAAHLALAAVTSRDVDPDRRAWHLAAAAPGPDEEVARELERSASRAQARGGLASAAALLQRSVVLTADPALRAGRALAAARAGLGAGAFDVSRELLAAAEAGPLDESGRARVDLLRAGIAFARNRGGDAPVLLLEAARKLAALDVRLSRDAYLDAWAAGLFAGRLAAAGGNLLDISRAVATAPRPVGPPLPCDLLLDGLALVFTAGHSVAAPVLGRAVAAFAGAEVSAAELLRWGWLATRAANLVWDYDRGLQIGTRAARLARDSGALDVLAAADNALGQAAVFGGDFAGAALLASEVDAVKAATGSRIGPYAAIALAGFRGRQAGAAALISGVIAEATAGGQGTAVQYAQWANSVLMNGLGRYDEALASAVEASEQVPELFVTSWALSELVEAASRTGHAEVARDALARLGEQRAASDTGWAAGVHVRSRALLSEGAAAEHLYRQAIDLLGRTRLRPELARAHLLYGEWLRRASRRVDARAPLHAAHASFVRIGMEAFAERARGELRATGAKVRKRVVETREDLTAQEMQVARLARDGLSNPEIGARLFLSPRTVEWHLRKVFAKLGIHSRQELARALPGSDSELVPA</sequence>
<reference evidence="4" key="1">
    <citation type="submission" date="2021-04" db="EMBL/GenBank/DDBJ databases">
        <title>Pseudonocardia sp. nov., isolated from sandy soil of mangrove forest.</title>
        <authorList>
            <person name="Zan Z."/>
            <person name="Huang R."/>
            <person name="Liu W."/>
        </authorList>
    </citation>
    <scope>NUCLEOTIDE SEQUENCE</scope>
    <source>
        <strain evidence="4">S2-4</strain>
    </source>
</reference>
<dbReference type="EMBL" id="JAGSOV010000083">
    <property type="protein sequence ID" value="MCO1660468.1"/>
    <property type="molecule type" value="Genomic_DNA"/>
</dbReference>
<dbReference type="PROSITE" id="PS50043">
    <property type="entry name" value="HTH_LUXR_2"/>
    <property type="match status" value="1"/>
</dbReference>
<name>A0ABT1AC02_9PSEU</name>
<dbReference type="SMART" id="SM00421">
    <property type="entry name" value="HTH_LUXR"/>
    <property type="match status" value="1"/>
</dbReference>
<dbReference type="SUPFAM" id="SSF52540">
    <property type="entry name" value="P-loop containing nucleoside triphosphate hydrolases"/>
    <property type="match status" value="1"/>
</dbReference>
<dbReference type="Proteomes" id="UP001165283">
    <property type="component" value="Unassembled WGS sequence"/>
</dbReference>
<proteinExistence type="predicted"/>
<dbReference type="InterPro" id="IPR027417">
    <property type="entry name" value="P-loop_NTPase"/>
</dbReference>